<accession>A0A386HL81</accession>
<evidence type="ECO:0000256" key="1">
    <source>
        <dbReference type="SAM" id="SignalP"/>
    </source>
</evidence>
<dbReference type="AlphaFoldDB" id="A0A386HL81"/>
<evidence type="ECO:0008006" key="4">
    <source>
        <dbReference type="Google" id="ProtNLM"/>
    </source>
</evidence>
<dbReference type="EMBL" id="CP032489">
    <property type="protein sequence ID" value="AYD46657.1"/>
    <property type="molecule type" value="Genomic_DNA"/>
</dbReference>
<gene>
    <name evidence="2" type="ORF">D6B99_02905</name>
</gene>
<reference evidence="2 3" key="1">
    <citation type="submission" date="2018-09" db="EMBL/GenBank/DDBJ databases">
        <title>Arachidicoccus sp. nov., a bacterium isolated from soil.</title>
        <authorList>
            <person name="Weon H.-Y."/>
            <person name="Kwon S.-W."/>
            <person name="Lee S.A."/>
        </authorList>
    </citation>
    <scope>NUCLEOTIDE SEQUENCE [LARGE SCALE GENOMIC DNA]</scope>
    <source>
        <strain evidence="2 3">KIS59-12</strain>
    </source>
</reference>
<protein>
    <recommendedName>
        <fullName evidence="4">Lipoprotein</fullName>
    </recommendedName>
</protein>
<dbReference type="KEGG" id="ark:D6B99_02905"/>
<evidence type="ECO:0000313" key="2">
    <source>
        <dbReference type="EMBL" id="AYD46657.1"/>
    </source>
</evidence>
<proteinExistence type="predicted"/>
<feature type="chain" id="PRO_5017212802" description="Lipoprotein" evidence="1">
    <location>
        <begin position="25"/>
        <end position="128"/>
    </location>
</feature>
<dbReference type="OrthoDB" id="711418at2"/>
<dbReference type="RefSeq" id="WP_119984908.1">
    <property type="nucleotide sequence ID" value="NZ_CP032489.1"/>
</dbReference>
<dbReference type="Proteomes" id="UP000266118">
    <property type="component" value="Chromosome"/>
</dbReference>
<feature type="signal peptide" evidence="1">
    <location>
        <begin position="1"/>
        <end position="24"/>
    </location>
</feature>
<dbReference type="PROSITE" id="PS51257">
    <property type="entry name" value="PROKAR_LIPOPROTEIN"/>
    <property type="match status" value="1"/>
</dbReference>
<name>A0A386HL81_9BACT</name>
<keyword evidence="3" id="KW-1185">Reference proteome</keyword>
<evidence type="ECO:0000313" key="3">
    <source>
        <dbReference type="Proteomes" id="UP000266118"/>
    </source>
</evidence>
<organism evidence="2 3">
    <name type="scientific">Arachidicoccus soli</name>
    <dbReference type="NCBI Taxonomy" id="2341117"/>
    <lineage>
        <taxon>Bacteria</taxon>
        <taxon>Pseudomonadati</taxon>
        <taxon>Bacteroidota</taxon>
        <taxon>Chitinophagia</taxon>
        <taxon>Chitinophagales</taxon>
        <taxon>Chitinophagaceae</taxon>
        <taxon>Arachidicoccus</taxon>
    </lineage>
</organism>
<keyword evidence="1" id="KW-0732">Signal</keyword>
<sequence>MKNKFKLLCTVVAAFMLVSVLVSSCSKNTDPANTDFFVGTYSGTISYNDGSKTINDQSGKVTVVKVGNSYSFKFGSGIPDINNVTFEKSGDNTYISVGSGVTGITIDAHTLKIGVSNSNGNWTANCTR</sequence>